<evidence type="ECO:0000313" key="10">
    <source>
        <dbReference type="Proteomes" id="UP000028630"/>
    </source>
</evidence>
<dbReference type="RefSeq" id="WP_038157828.1">
    <property type="nucleotide sequence ID" value="NZ_JMTB01000085.1"/>
</dbReference>
<proteinExistence type="predicted"/>
<dbReference type="PANTHER" id="PTHR32309:SF13">
    <property type="entry name" value="FERRIC ENTEROBACTIN TRANSPORT PROTEIN FEPE"/>
    <property type="match status" value="1"/>
</dbReference>
<gene>
    <name evidence="9" type="primary">fepE</name>
    <name evidence="9" type="ORF">GTGU_02706</name>
</gene>
<dbReference type="AlphaFoldDB" id="A0A085A7J0"/>
<evidence type="ECO:0000313" key="9">
    <source>
        <dbReference type="EMBL" id="KFC06185.1"/>
    </source>
</evidence>
<dbReference type="PANTHER" id="PTHR32309">
    <property type="entry name" value="TYROSINE-PROTEIN KINASE"/>
    <property type="match status" value="1"/>
</dbReference>
<dbReference type="OrthoDB" id="6565796at2"/>
<feature type="domain" description="Polysaccharide chain length determinant N-terminal" evidence="8">
    <location>
        <begin position="26"/>
        <end position="123"/>
    </location>
</feature>
<dbReference type="SUPFAM" id="SSF160355">
    <property type="entry name" value="Bacterial polysaccharide co-polymerase-like"/>
    <property type="match status" value="1"/>
</dbReference>
<keyword evidence="4 7" id="KW-1133">Transmembrane helix</keyword>
<accession>A0A085A7J0</accession>
<evidence type="ECO:0000256" key="4">
    <source>
        <dbReference type="ARBA" id="ARBA00022989"/>
    </source>
</evidence>
<dbReference type="Proteomes" id="UP000028630">
    <property type="component" value="Unassembled WGS sequence"/>
</dbReference>
<dbReference type="Gene3D" id="3.30.1890.10">
    <property type="entry name" value="FepE-like"/>
    <property type="match status" value="1"/>
</dbReference>
<feature type="transmembrane region" description="Helical" evidence="7">
    <location>
        <begin position="339"/>
        <end position="358"/>
    </location>
</feature>
<dbReference type="GO" id="GO:0005886">
    <property type="term" value="C:plasma membrane"/>
    <property type="evidence" value="ECO:0007669"/>
    <property type="project" value="UniProtKB-SubCell"/>
</dbReference>
<sequence length="372" mass="41195">MSSLEIKSSSVSEFAHYPQSVPRTGEIDLLGLIETLWSAKRHIVACVLGFAFVGLLVSFLLPQKWTSNAVITPAESTQWNTLRQQLVNLRVLDVNASLDRGEAFSLFIKKFRSQLLLEEYIKSTPMIMEQFENTQVDPMELHRAIVAVSEKMKAVDDSSNKKNDPQPYSSWTLSFTAPDPQEAQSILDGYIQFVAKQVVAQMMDDVRNALALKTKTEKQALELERAKLNNLHEAKIQRLNYSLEVAKAAGISKPVYSNGQAVKDDPDFSVSLGADGIARKLEIEKSIADVSELNGNLRNREYVLGQLEKLNVEDVTFPVFKYQLSASMPVKKDGPGKSLVVLLAALLGGMVACGGILLRQAIKTREPSLKVV</sequence>
<evidence type="ECO:0000256" key="5">
    <source>
        <dbReference type="ARBA" id="ARBA00023136"/>
    </source>
</evidence>
<dbReference type="InterPro" id="IPR003856">
    <property type="entry name" value="LPS_length_determ_N"/>
</dbReference>
<dbReference type="GO" id="GO:0004713">
    <property type="term" value="F:protein tyrosine kinase activity"/>
    <property type="evidence" value="ECO:0007669"/>
    <property type="project" value="TreeGrafter"/>
</dbReference>
<keyword evidence="6" id="KW-0175">Coiled coil</keyword>
<feature type="transmembrane region" description="Helical" evidence="7">
    <location>
        <begin position="43"/>
        <end position="61"/>
    </location>
</feature>
<comment type="subcellular location">
    <subcellularLocation>
        <location evidence="1">Cell membrane</location>
        <topology evidence="1">Multi-pass membrane protein</topology>
    </subcellularLocation>
</comment>
<evidence type="ECO:0000256" key="2">
    <source>
        <dbReference type="ARBA" id="ARBA00022475"/>
    </source>
</evidence>
<feature type="coiled-coil region" evidence="6">
    <location>
        <begin position="211"/>
        <end position="238"/>
    </location>
</feature>
<organism evidence="9 10">
    <name type="scientific">Trabulsiella guamensis ATCC 49490</name>
    <dbReference type="NCBI Taxonomy" id="1005994"/>
    <lineage>
        <taxon>Bacteria</taxon>
        <taxon>Pseudomonadati</taxon>
        <taxon>Pseudomonadota</taxon>
        <taxon>Gammaproteobacteria</taxon>
        <taxon>Enterobacterales</taxon>
        <taxon>Enterobacteriaceae</taxon>
        <taxon>Trabulsiella</taxon>
    </lineage>
</organism>
<evidence type="ECO:0000256" key="6">
    <source>
        <dbReference type="SAM" id="Coils"/>
    </source>
</evidence>
<dbReference type="Pfam" id="PF02706">
    <property type="entry name" value="Wzz"/>
    <property type="match status" value="1"/>
</dbReference>
<dbReference type="eggNOG" id="COG3765">
    <property type="taxonomic scope" value="Bacteria"/>
</dbReference>
<evidence type="ECO:0000256" key="1">
    <source>
        <dbReference type="ARBA" id="ARBA00004651"/>
    </source>
</evidence>
<keyword evidence="2" id="KW-1003">Cell membrane</keyword>
<protein>
    <submittedName>
        <fullName evidence="9">Ferric enterobactin uptake protein</fullName>
    </submittedName>
</protein>
<evidence type="ECO:0000256" key="3">
    <source>
        <dbReference type="ARBA" id="ARBA00022692"/>
    </source>
</evidence>
<keyword evidence="3 7" id="KW-0812">Transmembrane</keyword>
<dbReference type="EMBL" id="JMTB01000085">
    <property type="protein sequence ID" value="KFC06185.1"/>
    <property type="molecule type" value="Genomic_DNA"/>
</dbReference>
<evidence type="ECO:0000259" key="8">
    <source>
        <dbReference type="Pfam" id="PF02706"/>
    </source>
</evidence>
<comment type="caution">
    <text evidence="9">The sequence shown here is derived from an EMBL/GenBank/DDBJ whole genome shotgun (WGS) entry which is preliminary data.</text>
</comment>
<dbReference type="NCBIfam" id="NF007699">
    <property type="entry name" value="PRK10381.1"/>
    <property type="match status" value="1"/>
</dbReference>
<keyword evidence="5 7" id="KW-0472">Membrane</keyword>
<name>A0A085A7J0_9ENTR</name>
<reference evidence="10" key="1">
    <citation type="submission" date="2014-05" db="EMBL/GenBank/DDBJ databases">
        <title>ATOL: Assembling a taxonomically balanced genome-scale reconstruction of the evolutionary history of the Enterobacteriaceae.</title>
        <authorList>
            <person name="Plunkett G. III"/>
            <person name="Neeno-Eckwall E.C."/>
            <person name="Glasner J.D."/>
            <person name="Perna N.T."/>
        </authorList>
    </citation>
    <scope>NUCLEOTIDE SEQUENCE [LARGE SCALE GENOMIC DNA]</scope>
    <source>
        <strain evidence="10">ATCC 49490</strain>
    </source>
</reference>
<dbReference type="InterPro" id="IPR050445">
    <property type="entry name" value="Bact_polysacc_biosynth/exp"/>
</dbReference>
<evidence type="ECO:0000256" key="7">
    <source>
        <dbReference type="SAM" id="Phobius"/>
    </source>
</evidence>
<keyword evidence="10" id="KW-1185">Reference proteome</keyword>